<feature type="signal peptide" evidence="2">
    <location>
        <begin position="1"/>
        <end position="31"/>
    </location>
</feature>
<gene>
    <name evidence="3" type="ORF">ACFQVC_19070</name>
</gene>
<feature type="compositionally biased region" description="Low complexity" evidence="1">
    <location>
        <begin position="153"/>
        <end position="168"/>
    </location>
</feature>
<dbReference type="Gene3D" id="3.40.190.10">
    <property type="entry name" value="Periplasmic binding protein-like II"/>
    <property type="match status" value="3"/>
</dbReference>
<keyword evidence="4" id="KW-1185">Reference proteome</keyword>
<dbReference type="Proteomes" id="UP001596523">
    <property type="component" value="Unassembled WGS sequence"/>
</dbReference>
<dbReference type="PROSITE" id="PS51257">
    <property type="entry name" value="PROKAR_LIPOPROTEIN"/>
    <property type="match status" value="1"/>
</dbReference>
<sequence length="457" mass="49886">MSPARRSRTPLRLTLAACLLATAALSTGGCADDARRTLVVLGPWTDAEEVPFEAALAQVSEETGVTYTYKGTRSLRETLVSQIQADAPPDVAILNSIGELTEYAYEGAAEPLPPQRRALHRADVLPWAPQVRQETYWIPVRIDLKSLVWTRPTRPGAARGAASTSSAPPREPARPTWCLGMSSGATSGWPGTDWIEDLLLQRRGAARYEAWATGTTPWTHPDVRRAWEDFGAVLGGLGRDRTRASLTTPYNAGGLLNPAEGRAECTHEHQGSFIGLHYAGDPEIRPVPSSGYLPEPAERPDEARPGEFEVSGDMAAVFKESDAAWDLLEHLTTEKVRAAWVAKAEERKQQRPFFPGNAPRGKGAGTAADVVRQLLHGARQICYDASDAMPPTLRTAFYNAVLDFIEGPRDKPHLDRLLKGLERERRLQDEDRRAGEPVFVASHLCENPPNAAAEPGS</sequence>
<name>A0ABW2JKN5_9ACTN</name>
<evidence type="ECO:0000313" key="4">
    <source>
        <dbReference type="Proteomes" id="UP001596523"/>
    </source>
</evidence>
<feature type="chain" id="PRO_5046557755" evidence="2">
    <location>
        <begin position="32"/>
        <end position="457"/>
    </location>
</feature>
<evidence type="ECO:0000256" key="2">
    <source>
        <dbReference type="SAM" id="SignalP"/>
    </source>
</evidence>
<accession>A0ABW2JKN5</accession>
<proteinExistence type="predicted"/>
<dbReference type="Pfam" id="PF01547">
    <property type="entry name" value="SBP_bac_1"/>
    <property type="match status" value="1"/>
</dbReference>
<evidence type="ECO:0000313" key="3">
    <source>
        <dbReference type="EMBL" id="MFC7306312.1"/>
    </source>
</evidence>
<dbReference type="SUPFAM" id="SSF53850">
    <property type="entry name" value="Periplasmic binding protein-like II"/>
    <property type="match status" value="1"/>
</dbReference>
<dbReference type="RefSeq" id="WP_381831665.1">
    <property type="nucleotide sequence ID" value="NZ_JBHTCF010000007.1"/>
</dbReference>
<evidence type="ECO:0000256" key="1">
    <source>
        <dbReference type="SAM" id="MobiDB-lite"/>
    </source>
</evidence>
<feature type="region of interest" description="Disordered" evidence="1">
    <location>
        <begin position="153"/>
        <end position="175"/>
    </location>
</feature>
<dbReference type="EMBL" id="JBHTCF010000007">
    <property type="protein sequence ID" value="MFC7306312.1"/>
    <property type="molecule type" value="Genomic_DNA"/>
</dbReference>
<reference evidence="4" key="1">
    <citation type="journal article" date="2019" name="Int. J. Syst. Evol. Microbiol.">
        <title>The Global Catalogue of Microorganisms (GCM) 10K type strain sequencing project: providing services to taxonomists for standard genome sequencing and annotation.</title>
        <authorList>
            <consortium name="The Broad Institute Genomics Platform"/>
            <consortium name="The Broad Institute Genome Sequencing Center for Infectious Disease"/>
            <person name="Wu L."/>
            <person name="Ma J."/>
        </authorList>
    </citation>
    <scope>NUCLEOTIDE SEQUENCE [LARGE SCALE GENOMIC DNA]</scope>
    <source>
        <strain evidence="4">SYNS20</strain>
    </source>
</reference>
<comment type="caution">
    <text evidence="3">The sequence shown here is derived from an EMBL/GenBank/DDBJ whole genome shotgun (WGS) entry which is preliminary data.</text>
</comment>
<dbReference type="InterPro" id="IPR006059">
    <property type="entry name" value="SBP"/>
</dbReference>
<protein>
    <submittedName>
        <fullName evidence="3">Extracellular solute-binding protein</fullName>
    </submittedName>
</protein>
<keyword evidence="2" id="KW-0732">Signal</keyword>
<organism evidence="3 4">
    <name type="scientific">Streptomyces monticola</name>
    <dbReference type="NCBI Taxonomy" id="2666263"/>
    <lineage>
        <taxon>Bacteria</taxon>
        <taxon>Bacillati</taxon>
        <taxon>Actinomycetota</taxon>
        <taxon>Actinomycetes</taxon>
        <taxon>Kitasatosporales</taxon>
        <taxon>Streptomycetaceae</taxon>
        <taxon>Streptomyces</taxon>
    </lineage>
</organism>